<dbReference type="InterPro" id="IPR036315">
    <property type="entry name" value="BRCA2_hlx_sf"/>
</dbReference>
<feature type="region of interest" description="Disordered" evidence="1">
    <location>
        <begin position="125"/>
        <end position="174"/>
    </location>
</feature>
<dbReference type="Pfam" id="PF09103">
    <property type="entry name" value="BRCA-2_OB1"/>
    <property type="match status" value="1"/>
</dbReference>
<dbReference type="InterPro" id="IPR012340">
    <property type="entry name" value="NA-bd_OB-fold"/>
</dbReference>
<reference evidence="4 5" key="1">
    <citation type="journal article" date="2011" name="J. Gen. Appl. Microbiol.">
        <title>Draft genome sequencing of the enigmatic basidiomycete Mixia osmundae.</title>
        <authorList>
            <person name="Nishida H."/>
            <person name="Nagatsuka Y."/>
            <person name="Sugiyama J."/>
        </authorList>
    </citation>
    <scope>NUCLEOTIDE SEQUENCE [LARGE SCALE GENOMIC DNA]</scope>
    <source>
        <strain evidence="5">CBS 9802 / IAM 14324 / JCM 22182 / KY 12970</strain>
    </source>
</reference>
<dbReference type="SUPFAM" id="SSF81872">
    <property type="entry name" value="BRCA2 helical domain"/>
    <property type="match status" value="1"/>
</dbReference>
<accession>G7E6Z2</accession>
<gene>
    <name evidence="4" type="primary">Mo05289</name>
    <name evidence="4" type="ORF">E5Q_05289</name>
</gene>
<dbReference type="OrthoDB" id="21095at2759"/>
<dbReference type="eggNOG" id="KOG4751">
    <property type="taxonomic scope" value="Eukaryota"/>
</dbReference>
<feature type="domain" description="Breast cancer type 2 susceptibility protein helical" evidence="3">
    <location>
        <begin position="623"/>
        <end position="677"/>
    </location>
</feature>
<dbReference type="PANTHER" id="PTHR11289">
    <property type="entry name" value="BREAST CANCER TYPE 2 SUSCEPTIBILITY PROTEIN BRCA2"/>
    <property type="match status" value="1"/>
</dbReference>
<proteinExistence type="predicted"/>
<dbReference type="STRING" id="764103.G7E6Z2"/>
<reference evidence="4 5" key="2">
    <citation type="journal article" date="2012" name="Open Biol.">
        <title>Characteristics of nucleosomes and linker DNA regions on the genome of the basidiomycete Mixia osmundae revealed by mono- and dinucleosome mapping.</title>
        <authorList>
            <person name="Nishida H."/>
            <person name="Kondo S."/>
            <person name="Matsumoto T."/>
            <person name="Suzuki Y."/>
            <person name="Yoshikawa H."/>
            <person name="Taylor T.D."/>
            <person name="Sugiyama J."/>
        </authorList>
    </citation>
    <scope>NUCLEOTIDE SEQUENCE [LARGE SCALE GENOMIC DNA]</scope>
    <source>
        <strain evidence="5">CBS 9802 / IAM 14324 / JCM 22182 / KY 12970</strain>
    </source>
</reference>
<dbReference type="HOGENOM" id="CLU_297005_0_0_1"/>
<dbReference type="InterPro" id="IPR015525">
    <property type="entry name" value="BRCA2"/>
</dbReference>
<feature type="region of interest" description="Disordered" evidence="1">
    <location>
        <begin position="466"/>
        <end position="501"/>
    </location>
</feature>
<keyword evidence="5" id="KW-1185">Reference proteome</keyword>
<dbReference type="Gene3D" id="2.40.50.140">
    <property type="entry name" value="Nucleic acid-binding proteins"/>
    <property type="match status" value="2"/>
</dbReference>
<feature type="domain" description="BRCA2 OB1" evidence="2">
    <location>
        <begin position="681"/>
        <end position="799"/>
    </location>
</feature>
<feature type="region of interest" description="Disordered" evidence="1">
    <location>
        <begin position="276"/>
        <end position="295"/>
    </location>
</feature>
<dbReference type="Proteomes" id="UP000009131">
    <property type="component" value="Unassembled WGS sequence"/>
</dbReference>
<dbReference type="InterPro" id="IPR015187">
    <property type="entry name" value="BRCA2_OB_1"/>
</dbReference>
<name>G7E6Z2_MIXOS</name>
<dbReference type="GO" id="GO:0006355">
    <property type="term" value="P:regulation of DNA-templated transcription"/>
    <property type="evidence" value="ECO:0007669"/>
    <property type="project" value="TreeGrafter"/>
</dbReference>
<organism evidence="4 5">
    <name type="scientific">Mixia osmundae (strain CBS 9802 / IAM 14324 / JCM 22182 / KY 12970)</name>
    <dbReference type="NCBI Taxonomy" id="764103"/>
    <lineage>
        <taxon>Eukaryota</taxon>
        <taxon>Fungi</taxon>
        <taxon>Dikarya</taxon>
        <taxon>Basidiomycota</taxon>
        <taxon>Pucciniomycotina</taxon>
        <taxon>Mixiomycetes</taxon>
        <taxon>Mixiales</taxon>
        <taxon>Mixiaceae</taxon>
        <taxon>Mixia</taxon>
    </lineage>
</organism>
<evidence type="ECO:0000256" key="1">
    <source>
        <dbReference type="SAM" id="MobiDB-lite"/>
    </source>
</evidence>
<feature type="compositionally biased region" description="Polar residues" evidence="1">
    <location>
        <begin position="159"/>
        <end position="170"/>
    </location>
</feature>
<feature type="compositionally biased region" description="Polar residues" evidence="1">
    <location>
        <begin position="466"/>
        <end position="493"/>
    </location>
</feature>
<sequence length="1015" mass="111652">MSSYRPRTAVSRLRIYQQRQGHGVRWSTVQGPIWTLLVAKDATKSLVCVLDSIAGVDRQPSQVCQQNAIGVESQQASKPAMPPTWRALRDVSRHSEELKAEQEMELHSDGDEWMFAGLADDTLPPSSYASRLRRSSRSPSKSRAVQATPSPRKRRRTSARTMSSQTSVKSDVQEDDYGQEICWEEADLDALVRTDTRLSKQAAPTDGSVAFKTAKGNQVARPSAQARSKAQALLDLPSSPQQNTNAPHLPDRPRRSRRPTLSSGALASIEADRIESAVRASQVPDPAPSSSAASDTDRLIALEEERFGQKAQSFQTATASAGFISGFGKTWAAPSSQALRQARAKLEADLTPPDANAAPPPAREGLTDEFKTPAKGFKVNLTEKRAPLGACSPNTVQRSPLPARALRLEHPQADKFVTIAVETRLDPVAPSNNLVETASMASFRTDTAAETPLRPLRSATNHLASPAVTSRTTPKLQKTATPTRRTTLQNATPGPSGRKIHLGMTPRSAHAGSHKKFKTPFKNGQRPAHLDLARTVSNVSTPTRGPVLSKLRPLPSEQKRELDISIDAALRLTWQQAQIHPCNVSCCTESVPLLTLKSAARYAFAPHQTAAQALQDLLTRGMTMLDQPWVTNHWSQILWKLSSQCHHTAAPSVMLSRWSYEHVMHQLGIRYDIEINQAKRSILKRIHEADASPASSMILLISDILLSDSEDDPDNECRPIGLELSDGWYRIRATIDAALLRAIAKGKLKTGSKIAISEARLKASIRDGVDALRALECSTLAISANAMKLARWDARLGLHPGKFVSTLRSLNSDGGAVGLMDLEILSVLPIGFNYAGRQNEGEAAVQPWHEGEEMARQDRLRADREAAQEGLTAKLERELEEISALHQRIQDAIHRRTVRPSAYNGFLDPSELLDELLEAKDKQLALRDTPAALLHEISTVALQRIESTRFSLSSVPSDIMALYPEKQVRSFRVLRVQDSVVTRPRSHEALLTVWDIKELGVDFQVGQKYWLIRAV</sequence>
<dbReference type="GO" id="GO:0000724">
    <property type="term" value="P:double-strand break repair via homologous recombination"/>
    <property type="evidence" value="ECO:0007669"/>
    <property type="project" value="InterPro"/>
</dbReference>
<comment type="caution">
    <text evidence="4">The sequence shown here is derived from an EMBL/GenBank/DDBJ whole genome shotgun (WGS) entry which is preliminary data.</text>
</comment>
<dbReference type="InParanoid" id="G7E6Z2"/>
<dbReference type="Pfam" id="PF09169">
    <property type="entry name" value="BRCA-2_helical"/>
    <property type="match status" value="1"/>
</dbReference>
<dbReference type="SUPFAM" id="SSF50249">
    <property type="entry name" value="Nucleic acid-binding proteins"/>
    <property type="match status" value="2"/>
</dbReference>
<evidence type="ECO:0008006" key="6">
    <source>
        <dbReference type="Google" id="ProtNLM"/>
    </source>
</evidence>
<evidence type="ECO:0000259" key="3">
    <source>
        <dbReference type="Pfam" id="PF09169"/>
    </source>
</evidence>
<protein>
    <recommendedName>
        <fullName evidence="6">BRCA2 OB1 domain-containing protein</fullName>
    </recommendedName>
</protein>
<dbReference type="AlphaFoldDB" id="G7E6Z2"/>
<feature type="region of interest" description="Disordered" evidence="1">
    <location>
        <begin position="506"/>
        <end position="525"/>
    </location>
</feature>
<evidence type="ECO:0000313" key="5">
    <source>
        <dbReference type="Proteomes" id="UP000009131"/>
    </source>
</evidence>
<evidence type="ECO:0000259" key="2">
    <source>
        <dbReference type="Pfam" id="PF09103"/>
    </source>
</evidence>
<evidence type="ECO:0000313" key="4">
    <source>
        <dbReference type="EMBL" id="GAA98602.1"/>
    </source>
</evidence>
<dbReference type="PANTHER" id="PTHR11289:SF0">
    <property type="entry name" value="BREAST CANCER TYPE 2 SUSCEPTIBILITY PROTEIN"/>
    <property type="match status" value="1"/>
</dbReference>
<feature type="region of interest" description="Disordered" evidence="1">
    <location>
        <begin position="213"/>
        <end position="267"/>
    </location>
</feature>
<dbReference type="EMBL" id="BABT02000153">
    <property type="protein sequence ID" value="GAA98602.1"/>
    <property type="molecule type" value="Genomic_DNA"/>
</dbReference>
<dbReference type="InterPro" id="IPR015252">
    <property type="entry name" value="BRCA2_hlx"/>
</dbReference>